<dbReference type="Proteomes" id="UP000322077">
    <property type="component" value="Unassembled WGS sequence"/>
</dbReference>
<dbReference type="PANTHER" id="PTHR48081:SF8">
    <property type="entry name" value="ALPHA_BETA HYDROLASE FOLD-3 DOMAIN-CONTAINING PROTEIN-RELATED"/>
    <property type="match status" value="1"/>
</dbReference>
<organism evidence="3 4">
    <name type="scientific">Sphingomonas montanisoli</name>
    <dbReference type="NCBI Taxonomy" id="2606412"/>
    <lineage>
        <taxon>Bacteria</taxon>
        <taxon>Pseudomonadati</taxon>
        <taxon>Pseudomonadota</taxon>
        <taxon>Alphaproteobacteria</taxon>
        <taxon>Sphingomonadales</taxon>
        <taxon>Sphingomonadaceae</taxon>
        <taxon>Sphingomonas</taxon>
    </lineage>
</organism>
<dbReference type="SUPFAM" id="SSF53474">
    <property type="entry name" value="alpha/beta-Hydrolases"/>
    <property type="match status" value="1"/>
</dbReference>
<dbReference type="AlphaFoldDB" id="A0A5D9CD73"/>
<dbReference type="EMBL" id="VTOU01000001">
    <property type="protein sequence ID" value="TZG29609.1"/>
    <property type="molecule type" value="Genomic_DNA"/>
</dbReference>
<evidence type="ECO:0000313" key="3">
    <source>
        <dbReference type="EMBL" id="TZG29609.1"/>
    </source>
</evidence>
<evidence type="ECO:0000259" key="2">
    <source>
        <dbReference type="Pfam" id="PF07859"/>
    </source>
</evidence>
<dbReference type="InterPro" id="IPR029058">
    <property type="entry name" value="AB_hydrolase_fold"/>
</dbReference>
<name>A0A5D9CD73_9SPHN</name>
<sequence length="318" mass="34266">MGDSFRGSHLVDPQLVPLLGILPKEFTADNLDALRQPFPAMPLPEELLAATTLEERTIPGLDGEPDVRLVLIRPKNLPANAPAVLNFHGGGYLIGRAEMSEASQRPIAQKLDCLIVNVDYRLAPENPYPAQVNDGYAALRWLFENAAELGVDATRIGVMGDSAGGGLAAAMALLARDKGEYKLAFQYLVYPMLDDRTCTSDDPHPYAGEVGWNNNSNRFGWSALLGHEPGKDGVSPYAAPARAEDLSGLPPTFIMTAALDLFVEENFEYARRLLRAGVPTDFHCYPGAIHGFYSIPGSAVSGRAVSEGHSALARFFGA</sequence>
<dbReference type="PANTHER" id="PTHR48081">
    <property type="entry name" value="AB HYDROLASE SUPERFAMILY PROTEIN C4A8.06C"/>
    <property type="match status" value="1"/>
</dbReference>
<gene>
    <name evidence="3" type="ORF">FYJ91_05690</name>
</gene>
<dbReference type="Pfam" id="PF07859">
    <property type="entry name" value="Abhydrolase_3"/>
    <property type="match status" value="1"/>
</dbReference>
<dbReference type="Gene3D" id="3.40.50.1820">
    <property type="entry name" value="alpha/beta hydrolase"/>
    <property type="match status" value="1"/>
</dbReference>
<evidence type="ECO:0000313" key="4">
    <source>
        <dbReference type="Proteomes" id="UP000322077"/>
    </source>
</evidence>
<evidence type="ECO:0000256" key="1">
    <source>
        <dbReference type="ARBA" id="ARBA00022801"/>
    </source>
</evidence>
<comment type="caution">
    <text evidence="3">The sequence shown here is derived from an EMBL/GenBank/DDBJ whole genome shotgun (WGS) entry which is preliminary data.</text>
</comment>
<dbReference type="RefSeq" id="WP_149521266.1">
    <property type="nucleotide sequence ID" value="NZ_VTOU01000001.1"/>
</dbReference>
<proteinExistence type="predicted"/>
<keyword evidence="4" id="KW-1185">Reference proteome</keyword>
<protein>
    <submittedName>
        <fullName evidence="3">Alpha/beta hydrolase</fullName>
    </submittedName>
</protein>
<dbReference type="InterPro" id="IPR050300">
    <property type="entry name" value="GDXG_lipolytic_enzyme"/>
</dbReference>
<dbReference type="GO" id="GO:0016787">
    <property type="term" value="F:hydrolase activity"/>
    <property type="evidence" value="ECO:0007669"/>
    <property type="project" value="UniProtKB-KW"/>
</dbReference>
<reference evidence="3 4" key="1">
    <citation type="submission" date="2019-08" db="EMBL/GenBank/DDBJ databases">
        <authorList>
            <person name="Wang G."/>
            <person name="Xu Z."/>
        </authorList>
    </citation>
    <scope>NUCLEOTIDE SEQUENCE [LARGE SCALE GENOMIC DNA]</scope>
    <source>
        <strain evidence="3 4">ZX</strain>
    </source>
</reference>
<dbReference type="InterPro" id="IPR013094">
    <property type="entry name" value="AB_hydrolase_3"/>
</dbReference>
<keyword evidence="1 3" id="KW-0378">Hydrolase</keyword>
<feature type="domain" description="Alpha/beta hydrolase fold-3" evidence="2">
    <location>
        <begin position="84"/>
        <end position="293"/>
    </location>
</feature>
<accession>A0A5D9CD73</accession>